<protein>
    <recommendedName>
        <fullName evidence="16 18">Prepilin leader peptidase/N-methyltransferase</fullName>
        <ecNumber evidence="18">2.1.1.-</ecNumber>
        <ecNumber evidence="15 18">3.4.23.43</ecNumber>
    </recommendedName>
</protein>
<evidence type="ECO:0000256" key="5">
    <source>
        <dbReference type="ARBA" id="ARBA00022603"/>
    </source>
</evidence>
<evidence type="ECO:0000256" key="3">
    <source>
        <dbReference type="ARBA" id="ARBA00022475"/>
    </source>
</evidence>
<dbReference type="RefSeq" id="WP_036749575.1">
    <property type="nucleotide sequence ID" value="NZ_JAGSGC010000005.1"/>
</dbReference>
<dbReference type="EC" id="2.1.1.-" evidence="18"/>
<keyword evidence="13 18" id="KW-0511">Multifunctional enzyme</keyword>
<dbReference type="GO" id="GO:0006465">
    <property type="term" value="P:signal peptide processing"/>
    <property type="evidence" value="ECO:0007669"/>
    <property type="project" value="TreeGrafter"/>
</dbReference>
<dbReference type="FunFam" id="1.20.120.1220:FF:000001">
    <property type="entry name" value="Type 4 prepilin-like proteins leader peptide-processing enzyme"/>
    <property type="match status" value="1"/>
</dbReference>
<dbReference type="AlphaFoldDB" id="A0A066RYJ2"/>
<dbReference type="GO" id="GO:0008168">
    <property type="term" value="F:methyltransferase activity"/>
    <property type="evidence" value="ECO:0007669"/>
    <property type="project" value="UniProtKB-KW"/>
</dbReference>
<keyword evidence="5 18" id="KW-0489">Methyltransferase</keyword>
<sequence length="295" mass="32425">MALLIDYPWLYPLAAALFGLIIGSFLNVVIHRLPIMMERQWRADCAACFPEHGPVESQPPFNLSVPASHCPHCQHRIRAWENIPVISWLILHGRCSHCKHKISFRYPAIELLSALAALTVALVLPISGWSLAVIAASFVLIALTFIDIDKMLLPDQLTLPLLWGGLLLALLGIGPVSLESAVIGAMVGYLSLWSLYWLFKLLTGKEGMGYGDFKLLAALGAWAGWQLLPFIVLLSSLLGSVCGIVLLRMQRSESDRTAQTPFSFGPYLALAGWAALLWGTPVLTWYVGTYLGYAL</sequence>
<dbReference type="OrthoDB" id="9789291at2"/>
<keyword evidence="3" id="KW-1003">Cell membrane</keyword>
<feature type="transmembrane region" description="Helical" evidence="19">
    <location>
        <begin position="157"/>
        <end position="174"/>
    </location>
</feature>
<dbReference type="Gene3D" id="1.20.120.1220">
    <property type="match status" value="1"/>
</dbReference>
<evidence type="ECO:0000313" key="22">
    <source>
        <dbReference type="EMBL" id="KDM92727.1"/>
    </source>
</evidence>
<dbReference type="InterPro" id="IPR000045">
    <property type="entry name" value="Prepilin_IV_endopep_pep"/>
</dbReference>
<evidence type="ECO:0000256" key="12">
    <source>
        <dbReference type="ARBA" id="ARBA00023136"/>
    </source>
</evidence>
<dbReference type="Pfam" id="PF01478">
    <property type="entry name" value="Peptidase_A24"/>
    <property type="match status" value="1"/>
</dbReference>
<evidence type="ECO:0000256" key="2">
    <source>
        <dbReference type="ARBA" id="ARBA00005801"/>
    </source>
</evidence>
<evidence type="ECO:0000256" key="19">
    <source>
        <dbReference type="SAM" id="Phobius"/>
    </source>
</evidence>
<evidence type="ECO:0000256" key="14">
    <source>
        <dbReference type="ARBA" id="ARBA00050401"/>
    </source>
</evidence>
<keyword evidence="12 19" id="KW-0472">Membrane</keyword>
<name>A0A066RYJ2_9GAMM</name>
<evidence type="ECO:0000256" key="8">
    <source>
        <dbReference type="ARBA" id="ARBA00022691"/>
    </source>
</evidence>
<evidence type="ECO:0000256" key="13">
    <source>
        <dbReference type="ARBA" id="ARBA00023268"/>
    </source>
</evidence>
<dbReference type="InterPro" id="IPR014032">
    <property type="entry name" value="Peptidase_A24A_bac"/>
</dbReference>
<dbReference type="GO" id="GO:0004190">
    <property type="term" value="F:aspartic-type endopeptidase activity"/>
    <property type="evidence" value="ECO:0007669"/>
    <property type="project" value="UniProtKB-EC"/>
</dbReference>
<proteinExistence type="inferred from homology"/>
<comment type="caution">
    <text evidence="22">The sequence shown here is derived from an EMBL/GenBank/DDBJ whole genome shotgun (WGS) entry which is preliminary data.</text>
</comment>
<dbReference type="PANTHER" id="PTHR30487:SF0">
    <property type="entry name" value="PREPILIN LEADER PEPTIDASE_N-METHYLTRANSFERASE-RELATED"/>
    <property type="match status" value="1"/>
</dbReference>
<dbReference type="InterPro" id="IPR050882">
    <property type="entry name" value="Prepilin_peptidase/N-MTase"/>
</dbReference>
<feature type="transmembrane region" description="Helical" evidence="19">
    <location>
        <begin position="12"/>
        <end position="30"/>
    </location>
</feature>
<dbReference type="GO" id="GO:0005886">
    <property type="term" value="C:plasma membrane"/>
    <property type="evidence" value="ECO:0007669"/>
    <property type="project" value="UniProtKB-SubCell"/>
</dbReference>
<feature type="transmembrane region" description="Helical" evidence="19">
    <location>
        <begin position="112"/>
        <end position="145"/>
    </location>
</feature>
<evidence type="ECO:0000256" key="17">
    <source>
        <dbReference type="RuleBase" id="RU003793"/>
    </source>
</evidence>
<dbReference type="EC" id="3.4.23.43" evidence="15 18"/>
<comment type="similarity">
    <text evidence="2 17">Belongs to the peptidase A24 family.</text>
</comment>
<evidence type="ECO:0000313" key="23">
    <source>
        <dbReference type="Proteomes" id="UP000027192"/>
    </source>
</evidence>
<dbReference type="PRINTS" id="PR00864">
    <property type="entry name" value="PREPILNPTASE"/>
</dbReference>
<dbReference type="PANTHER" id="PTHR30487">
    <property type="entry name" value="TYPE 4 PREPILIN-LIKE PROTEINS LEADER PEPTIDE-PROCESSING ENZYME"/>
    <property type="match status" value="1"/>
</dbReference>
<dbReference type="Proteomes" id="UP000027192">
    <property type="component" value="Unassembled WGS sequence"/>
</dbReference>
<evidence type="ECO:0000256" key="4">
    <source>
        <dbReference type="ARBA" id="ARBA00022519"/>
    </source>
</evidence>
<keyword evidence="9 18" id="KW-0812">Transmembrane</keyword>
<comment type="subcellular location">
    <subcellularLocation>
        <location evidence="1">Cell inner membrane</location>
        <topology evidence="1">Multi-pass membrane protein</topology>
    </subcellularLocation>
    <subcellularLocation>
        <location evidence="18">Cell membrane</location>
        <topology evidence="18">Multi-pass membrane protein</topology>
    </subcellularLocation>
</comment>
<organism evidence="22 23">
    <name type="scientific">Photobacterium galatheae</name>
    <dbReference type="NCBI Taxonomy" id="1654360"/>
    <lineage>
        <taxon>Bacteria</taxon>
        <taxon>Pseudomonadati</taxon>
        <taxon>Pseudomonadota</taxon>
        <taxon>Gammaproteobacteria</taxon>
        <taxon>Vibrionales</taxon>
        <taxon>Vibrionaceae</taxon>
        <taxon>Photobacterium</taxon>
    </lineage>
</organism>
<dbReference type="EMBL" id="JMIB01000006">
    <property type="protein sequence ID" value="KDM92727.1"/>
    <property type="molecule type" value="Genomic_DNA"/>
</dbReference>
<evidence type="ECO:0000259" key="21">
    <source>
        <dbReference type="Pfam" id="PF06750"/>
    </source>
</evidence>
<feature type="transmembrane region" description="Helical" evidence="19">
    <location>
        <begin position="267"/>
        <end position="287"/>
    </location>
</feature>
<keyword evidence="7 18" id="KW-0808">Transferase</keyword>
<feature type="domain" description="Prepilin type IV endopeptidase peptidase" evidence="20">
    <location>
        <begin position="136"/>
        <end position="244"/>
    </location>
</feature>
<dbReference type="STRING" id="1654360.EA58_04990"/>
<keyword evidence="23" id="KW-1185">Reference proteome</keyword>
<evidence type="ECO:0000256" key="11">
    <source>
        <dbReference type="ARBA" id="ARBA00022989"/>
    </source>
</evidence>
<keyword evidence="10 18" id="KW-0378">Hydrolase</keyword>
<dbReference type="GO" id="GO:0032259">
    <property type="term" value="P:methylation"/>
    <property type="evidence" value="ECO:0007669"/>
    <property type="project" value="UniProtKB-KW"/>
</dbReference>
<keyword evidence="4" id="KW-0997">Cell inner membrane</keyword>
<evidence type="ECO:0000259" key="20">
    <source>
        <dbReference type="Pfam" id="PF01478"/>
    </source>
</evidence>
<feature type="transmembrane region" description="Helical" evidence="19">
    <location>
        <begin position="219"/>
        <end position="247"/>
    </location>
</feature>
<evidence type="ECO:0000256" key="9">
    <source>
        <dbReference type="ARBA" id="ARBA00022692"/>
    </source>
</evidence>
<evidence type="ECO:0000256" key="18">
    <source>
        <dbReference type="RuleBase" id="RU003794"/>
    </source>
</evidence>
<evidence type="ECO:0000256" key="1">
    <source>
        <dbReference type="ARBA" id="ARBA00004429"/>
    </source>
</evidence>
<comment type="function">
    <text evidence="18">Plays an essential role in type IV pili and type II pseudopili formation by proteolytically removing the leader sequence from substrate proteins and subsequently monomethylating the alpha-amino group of the newly exposed N-terminal phenylalanine.</text>
</comment>
<evidence type="ECO:0000256" key="15">
    <source>
        <dbReference type="ARBA" id="ARBA00067082"/>
    </source>
</evidence>
<dbReference type="InterPro" id="IPR010627">
    <property type="entry name" value="Prepilin_pept_A24_N"/>
</dbReference>
<evidence type="ECO:0000256" key="6">
    <source>
        <dbReference type="ARBA" id="ARBA00022670"/>
    </source>
</evidence>
<accession>A0A066RYJ2</accession>
<evidence type="ECO:0000256" key="16">
    <source>
        <dbReference type="ARBA" id="ARBA00071870"/>
    </source>
</evidence>
<evidence type="ECO:0000256" key="10">
    <source>
        <dbReference type="ARBA" id="ARBA00022801"/>
    </source>
</evidence>
<keyword evidence="11 19" id="KW-1133">Transmembrane helix</keyword>
<keyword evidence="8" id="KW-0949">S-adenosyl-L-methionine</keyword>
<keyword evidence="6 18" id="KW-0645">Protease</keyword>
<evidence type="ECO:0000256" key="7">
    <source>
        <dbReference type="ARBA" id="ARBA00022679"/>
    </source>
</evidence>
<feature type="domain" description="Prepilin peptidase A24 N-terminal" evidence="21">
    <location>
        <begin position="17"/>
        <end position="122"/>
    </location>
</feature>
<feature type="transmembrane region" description="Helical" evidence="19">
    <location>
        <begin position="181"/>
        <end position="199"/>
    </location>
</feature>
<dbReference type="Pfam" id="PF06750">
    <property type="entry name" value="A24_N_bact"/>
    <property type="match status" value="1"/>
</dbReference>
<gene>
    <name evidence="22" type="ORF">EA58_04990</name>
</gene>
<comment type="catalytic activity">
    <reaction evidence="14 18">
        <text>Typically cleaves a -Gly-|-Phe- bond to release an N-terminal, basic peptide of 5-8 residues from type IV prepilin, and then N-methylates the new N-terminal amino group, the methyl donor being S-adenosyl-L-methionine.</text>
        <dbReference type="EC" id="3.4.23.43"/>
    </reaction>
</comment>
<reference evidence="22 23" key="1">
    <citation type="submission" date="2014-04" db="EMBL/GenBank/DDBJ databases">
        <title>Draft genome sequence of Photobacterium halotolerans S2753: a solonamide, ngercheumicin and holomycin producer.</title>
        <authorList>
            <person name="Machado H.R."/>
            <person name="Gram L."/>
        </authorList>
    </citation>
    <scope>NUCLEOTIDE SEQUENCE [LARGE SCALE GENOMIC DNA]</scope>
    <source>
        <strain evidence="22 23">S2753</strain>
    </source>
</reference>